<feature type="compositionally biased region" description="Low complexity" evidence="5">
    <location>
        <begin position="740"/>
        <end position="755"/>
    </location>
</feature>
<dbReference type="Gene3D" id="1.20.120.730">
    <property type="entry name" value="Sec23/Sec24 helical domain"/>
    <property type="match status" value="1"/>
</dbReference>
<feature type="region of interest" description="Disordered" evidence="5">
    <location>
        <begin position="2219"/>
        <end position="2252"/>
    </location>
</feature>
<evidence type="ECO:0000256" key="3">
    <source>
        <dbReference type="ARBA" id="ARBA00022989"/>
    </source>
</evidence>
<reference evidence="12" key="1">
    <citation type="submission" date="2018-02" db="EMBL/GenBank/DDBJ databases">
        <authorList>
            <person name="Cohen D.B."/>
            <person name="Kent A.D."/>
        </authorList>
    </citation>
    <scope>NUCLEOTIDE SEQUENCE</scope>
</reference>
<dbReference type="InterPro" id="IPR012990">
    <property type="entry name" value="Beta-sandwich_Sec23_24"/>
</dbReference>
<feature type="transmembrane region" description="Helical" evidence="6">
    <location>
        <begin position="235"/>
        <end position="256"/>
    </location>
</feature>
<dbReference type="PANTHER" id="PTHR13803:SF4">
    <property type="entry name" value="SECRETORY 24CD, ISOFORM C"/>
    <property type="match status" value="1"/>
</dbReference>
<dbReference type="GO" id="GO:0030127">
    <property type="term" value="C:COPII vesicle coat"/>
    <property type="evidence" value="ECO:0007669"/>
    <property type="project" value="InterPro"/>
</dbReference>
<dbReference type="InterPro" id="IPR029006">
    <property type="entry name" value="ADF-H/Gelsolin-like_dom_sf"/>
</dbReference>
<dbReference type="GO" id="GO:0022857">
    <property type="term" value="F:transmembrane transporter activity"/>
    <property type="evidence" value="ECO:0007669"/>
    <property type="project" value="InterPro"/>
</dbReference>
<accession>A0A2N9H358</accession>
<dbReference type="InterPro" id="IPR050550">
    <property type="entry name" value="SEC23_SEC24_subfamily"/>
</dbReference>
<dbReference type="Gene3D" id="3.40.50.410">
    <property type="entry name" value="von Willebrand factor, type A domain"/>
    <property type="match status" value="1"/>
</dbReference>
<dbReference type="Pfam" id="PF04815">
    <property type="entry name" value="Sec23_helical"/>
    <property type="match status" value="1"/>
</dbReference>
<feature type="region of interest" description="Disordered" evidence="5">
    <location>
        <begin position="508"/>
        <end position="755"/>
    </location>
</feature>
<dbReference type="Pfam" id="PF04811">
    <property type="entry name" value="Sec23_trunk"/>
    <property type="match status" value="1"/>
</dbReference>
<dbReference type="Gene3D" id="1.20.1250.20">
    <property type="entry name" value="MFS general substrate transporter like domains"/>
    <property type="match status" value="1"/>
</dbReference>
<dbReference type="InterPro" id="IPR006896">
    <property type="entry name" value="Sec23/24_trunk_dom"/>
</dbReference>
<dbReference type="Pfam" id="PF00854">
    <property type="entry name" value="PTR2"/>
    <property type="match status" value="1"/>
</dbReference>
<dbReference type="Gene3D" id="3.40.20.10">
    <property type="entry name" value="Severin"/>
    <property type="match status" value="1"/>
</dbReference>
<dbReference type="InterPro" id="IPR036465">
    <property type="entry name" value="vWFA_dom_sf"/>
</dbReference>
<evidence type="ECO:0000313" key="12">
    <source>
        <dbReference type="EMBL" id="SPD06030.1"/>
    </source>
</evidence>
<feature type="region of interest" description="Disordered" evidence="5">
    <location>
        <begin position="2310"/>
        <end position="2352"/>
    </location>
</feature>
<evidence type="ECO:0000259" key="10">
    <source>
        <dbReference type="Pfam" id="PF08033"/>
    </source>
</evidence>
<evidence type="ECO:0008006" key="13">
    <source>
        <dbReference type="Google" id="ProtNLM"/>
    </source>
</evidence>
<dbReference type="InterPro" id="IPR036175">
    <property type="entry name" value="Sec23/24_helical_dom_sf"/>
</dbReference>
<feature type="transmembrane region" description="Helical" evidence="6">
    <location>
        <begin position="158"/>
        <end position="179"/>
    </location>
</feature>
<dbReference type="PANTHER" id="PTHR13803">
    <property type="entry name" value="SEC24-RELATED PROTEIN"/>
    <property type="match status" value="1"/>
</dbReference>
<proteinExistence type="predicted"/>
<feature type="compositionally biased region" description="Low complexity" evidence="5">
    <location>
        <begin position="612"/>
        <end position="623"/>
    </location>
</feature>
<dbReference type="Pfam" id="PF08033">
    <property type="entry name" value="Sec23_BS"/>
    <property type="match status" value="1"/>
</dbReference>
<dbReference type="GO" id="GO:0006886">
    <property type="term" value="P:intracellular protein transport"/>
    <property type="evidence" value="ECO:0007669"/>
    <property type="project" value="InterPro"/>
</dbReference>
<feature type="region of interest" description="Disordered" evidence="5">
    <location>
        <begin position="2617"/>
        <end position="2657"/>
    </location>
</feature>
<dbReference type="SUPFAM" id="SSF81995">
    <property type="entry name" value="beta-sandwich domain of Sec23/24"/>
    <property type="match status" value="1"/>
</dbReference>
<dbReference type="InterPro" id="IPR000109">
    <property type="entry name" value="POT_fam"/>
</dbReference>
<evidence type="ECO:0000256" key="1">
    <source>
        <dbReference type="ARBA" id="ARBA00004141"/>
    </source>
</evidence>
<evidence type="ECO:0000256" key="5">
    <source>
        <dbReference type="SAM" id="MobiDB-lite"/>
    </source>
</evidence>
<keyword evidence="4 6" id="KW-0472">Membrane</keyword>
<dbReference type="InterPro" id="IPR006900">
    <property type="entry name" value="Sec23/24_helical_dom"/>
</dbReference>
<dbReference type="InterPro" id="IPR026960">
    <property type="entry name" value="RVT-Znf"/>
</dbReference>
<dbReference type="Gene3D" id="2.60.40.1670">
    <property type="entry name" value="beta-sandwich domain of Sec23/24"/>
    <property type="match status" value="2"/>
</dbReference>
<dbReference type="GO" id="GO:0000149">
    <property type="term" value="F:SNARE binding"/>
    <property type="evidence" value="ECO:0007669"/>
    <property type="project" value="TreeGrafter"/>
</dbReference>
<evidence type="ECO:0000259" key="7">
    <source>
        <dbReference type="Pfam" id="PF00626"/>
    </source>
</evidence>
<feature type="compositionally biased region" description="Low complexity" evidence="5">
    <location>
        <begin position="632"/>
        <end position="641"/>
    </location>
</feature>
<dbReference type="InterPro" id="IPR036180">
    <property type="entry name" value="Gelsolin-like_dom_sf"/>
</dbReference>
<feature type="compositionally biased region" description="Polar residues" evidence="5">
    <location>
        <begin position="2341"/>
        <end position="2351"/>
    </location>
</feature>
<dbReference type="InterPro" id="IPR036259">
    <property type="entry name" value="MFS_trans_sf"/>
</dbReference>
<organism evidence="12">
    <name type="scientific">Fagus sylvatica</name>
    <name type="common">Beechnut</name>
    <dbReference type="NCBI Taxonomy" id="28930"/>
    <lineage>
        <taxon>Eukaryota</taxon>
        <taxon>Viridiplantae</taxon>
        <taxon>Streptophyta</taxon>
        <taxon>Embryophyta</taxon>
        <taxon>Tracheophyta</taxon>
        <taxon>Spermatophyta</taxon>
        <taxon>Magnoliopsida</taxon>
        <taxon>eudicotyledons</taxon>
        <taxon>Gunneridae</taxon>
        <taxon>Pentapetalae</taxon>
        <taxon>rosids</taxon>
        <taxon>fabids</taxon>
        <taxon>Fagales</taxon>
        <taxon>Fagaceae</taxon>
        <taxon>Fagus</taxon>
    </lineage>
</organism>
<dbReference type="SUPFAM" id="SSF53300">
    <property type="entry name" value="vWA-like"/>
    <property type="match status" value="1"/>
</dbReference>
<feature type="domain" description="Sec23/Sec24 trunk" evidence="8">
    <location>
        <begin position="1642"/>
        <end position="1858"/>
    </location>
</feature>
<dbReference type="GO" id="GO:0008270">
    <property type="term" value="F:zinc ion binding"/>
    <property type="evidence" value="ECO:0007669"/>
    <property type="project" value="TreeGrafter"/>
</dbReference>
<feature type="domain" description="Sec23/Sec24 beta-sandwich" evidence="10">
    <location>
        <begin position="1971"/>
        <end position="2055"/>
    </location>
</feature>
<protein>
    <recommendedName>
        <fullName evidence="13">Reverse transcriptase zinc-binding domain-containing protein</fullName>
    </recommendedName>
</protein>
<feature type="transmembrane region" description="Helical" evidence="6">
    <location>
        <begin position="114"/>
        <end position="138"/>
    </location>
</feature>
<feature type="domain" description="Sec23/Sec24 helical" evidence="9">
    <location>
        <begin position="2066"/>
        <end position="2130"/>
    </location>
</feature>
<dbReference type="SUPFAM" id="SSF81811">
    <property type="entry name" value="Helical domain of Sec23/24"/>
    <property type="match status" value="1"/>
</dbReference>
<evidence type="ECO:0000259" key="9">
    <source>
        <dbReference type="Pfam" id="PF04815"/>
    </source>
</evidence>
<feature type="domain" description="Reverse transcriptase zinc-binding" evidence="11">
    <location>
        <begin position="1468"/>
        <end position="1552"/>
    </location>
</feature>
<feature type="transmembrane region" description="Helical" evidence="6">
    <location>
        <begin position="388"/>
        <end position="408"/>
    </location>
</feature>
<dbReference type="InterPro" id="IPR007123">
    <property type="entry name" value="Gelsolin-like_dom"/>
</dbReference>
<dbReference type="SUPFAM" id="SSF103473">
    <property type="entry name" value="MFS general substrate transporter"/>
    <property type="match status" value="1"/>
</dbReference>
<feature type="compositionally biased region" description="Basic and acidic residues" evidence="5">
    <location>
        <begin position="2233"/>
        <end position="2246"/>
    </location>
</feature>
<keyword evidence="3 6" id="KW-1133">Transmembrane helix</keyword>
<dbReference type="GO" id="GO:0090110">
    <property type="term" value="P:COPII-coated vesicle cargo loading"/>
    <property type="evidence" value="ECO:0007669"/>
    <property type="project" value="TreeGrafter"/>
</dbReference>
<name>A0A2N9H358_FAGSY</name>
<evidence type="ECO:0000256" key="2">
    <source>
        <dbReference type="ARBA" id="ARBA00022692"/>
    </source>
</evidence>
<dbReference type="EMBL" id="OIVN01002735">
    <property type="protein sequence ID" value="SPD06030.1"/>
    <property type="molecule type" value="Genomic_DNA"/>
</dbReference>
<dbReference type="Pfam" id="PF00626">
    <property type="entry name" value="Gelsolin"/>
    <property type="match status" value="1"/>
</dbReference>
<gene>
    <name evidence="12" type="ORF">FSB_LOCUS33912</name>
</gene>
<comment type="subcellular location">
    <subcellularLocation>
        <location evidence="1">Membrane</location>
        <topology evidence="1">Multi-pass membrane protein</topology>
    </subcellularLocation>
</comment>
<evidence type="ECO:0000256" key="6">
    <source>
        <dbReference type="SAM" id="Phobius"/>
    </source>
</evidence>
<keyword evidence="2 6" id="KW-0812">Transmembrane</keyword>
<dbReference type="Pfam" id="PF13966">
    <property type="entry name" value="zf-RVT"/>
    <property type="match status" value="1"/>
</dbReference>
<feature type="transmembrane region" description="Helical" evidence="6">
    <location>
        <begin position="200"/>
        <end position="223"/>
    </location>
</feature>
<evidence type="ECO:0000256" key="4">
    <source>
        <dbReference type="ARBA" id="ARBA00023136"/>
    </source>
</evidence>
<feature type="transmembrane region" description="Helical" evidence="6">
    <location>
        <begin position="347"/>
        <end position="368"/>
    </location>
</feature>
<dbReference type="SUPFAM" id="SSF82754">
    <property type="entry name" value="C-terminal, gelsolin-like domain of Sec23/24"/>
    <property type="match status" value="1"/>
</dbReference>
<feature type="domain" description="Gelsolin-like" evidence="7">
    <location>
        <begin position="2154"/>
        <end position="2207"/>
    </location>
</feature>
<evidence type="ECO:0000259" key="11">
    <source>
        <dbReference type="Pfam" id="PF13966"/>
    </source>
</evidence>
<evidence type="ECO:0000259" key="8">
    <source>
        <dbReference type="Pfam" id="PF04811"/>
    </source>
</evidence>
<feature type="compositionally biased region" description="Low complexity" evidence="5">
    <location>
        <begin position="2618"/>
        <end position="2629"/>
    </location>
</feature>
<sequence>MASIDEGKRSLTEDGDIQNESNELYTGDGSVDFKGKPVLKKNTGLWKACPFILGFGFCERLAYFGVASNLVNYLTIKLHQANVSAARNVNNWQGTAYFIPLLSGVIADTFLGRYWTIGVFSVFYLLGMGVLTLSASVSALKPAACVGSICPSATPGQYAVFFIGLYLVALGTGGVKPCVWPFGPDQFDDTDPKEKAKKGAFFNWFYFATNMGSLVASSFLVWVQDNAGWSVGFGIPLLFMGIGIVSFFSGTLFYRFQKSGGSPLKRIFQVVVATFHKWNLAVPRDGNLLYETQNKSSAIKGSRKLEHSDGFRFLDKAAVISDVEINNLNSSSPWRLCSVTQVEELKILIRMFPIWATGIVFSAVYAQMSTLFVEQGKMMDTAMGSFTIPPASLSVFAFLSILIWIPIYDRVLVPIARKFTGKDKGISELQRMGIGLFISILSMTAAAKVEIKRLHLARELGLVNKKVALPMSVFWQVPQYFLLGAAEVFTFIGQHEFFYEHAPDAMRTPVPPGAPRPGNNPSSQPPPNFGGNPNSLADNLHNLNINSAAPRAPPPFPSSSSRMPGVPVASPPFSRPVGQPRPAVPPFSGPTQSSFPPNVAPARRPAPPVSHPSPFASMAGPSPSVVPPPGARPAAPFGSSPYTPSQVGPPLSASGGLVSNGPPVFTSGALPGGQRYPPVGSAPQPPVGLPPTMGMARAPPQAPPPRFLGSSMVSAPPGHPVQPASPFSAAPQATPPPTGYPYGQPTWPLQPGQGALPPPITGSPQPPRMFGMSPPLPNQSMTAISPAVGQTGAPVPGASKIDPNQIPRPIPGSSVMVHETRQGNQANPPPPATSDYIVRDTGNCSPRYMRCTINQIPCTDDLLTTSGMQLALMVQPLAIPHPSDETVQLQRNFLWGGLGEEKQFHLIGWDKVCLPLKHGGLAIKNLRLFKQALLGKWIWRFNTEQDLFWRKLLRQNMVVLGEVFPALIAIARNPEAMVVDLLRRHNGTIHCRRLVLGKTLSIEGRTRVSVLAGRHVMVLDWCCICKNGGNSGPSSSSLLICKGDLVHGSWPFWSILGYAEKYLGAVGVLAGQLWEASKLFDLGSCPTLFDVVHLERFTDETPREYHCNLGPDGRRRDADERPELCRGTVEFVATREFMLVYVRMVLTCFEAVTGLRVNMAKSEMVPVGEVQNIAELAESLCCHIGGLPLSYLGMPLGALYKAVAVWNPIIEKLERRLSGWQKLYLSKGGRLTLLKSTLSSLPTYFLSLFTIPISVVRRVEKLQRDFLWGGMGDEVKHHLVGWDKVCTPKEVGGLGVRSLILTNKALLGKWLWRFGMEGDHLWRRVLMAKFGSDLGGWRTKPIRGPHGCGLWKGIMSGWEDYFQHVEFVVGQGTRVRFWKDKWCGDTPLMVLFPTLFTCSSNREATIAEVLSSPNSRGVREWNVTFVRDFNDWEVDVVAEFFQFLHSHMVPNAAPPDELRWKQCKDGVFTSRSYHYALIDKRGVRFPWKSIWRVKAPPRVAFFVWTATWGRILTCDNLMRRGYMMAGWCCMCCCDGETVDHLLLHCSVVQKLWNYVFLTFRVHWVVPRQVADLLYGWHNWFGKHHSHIWNLIPLCLMWTVWRERNLRTFEDLSTSPDQLLGTFVTSLFDWTRIWGFTTAVRDPMPAVYFFLIDVSMNAIQTGATAAACGAINQVIADLPEGPQTMVGIATFDSTIHFYNLKRALQQPLMLIVPDIQDVYTPLQTDVVVQLSECRQHLELLLESIPTMFQENRTAESAFGAATKAAFLALKSTGGKLLVFQSVLPSIGIGALSAREAEGRTNLSAGEKEAHKLLQPSDKTLKEMAIEFAEYQVCVDVFITTQTYVDIASIAIIPRTTGGQGDDVNLEKDGHGVLFVWVTAGYAIKGLDLLANWKGRFGRHRIGDVWSAIPLCIMWILWKERNNRTFEGVEWPSVELKLLFLQTLYIHYYPFSALSDPAKLYNDLRWNLTRPQGFEAVMRVRCSQGIQVLEYQGNFCKRIPTDVDLPGIDSDKTIMVTLKHDDKLQDGSECAFQCALLYTTVYGQRRIRVTTLSLPCTSILSNLFRSADLDTQFACLLKQVTSSGQLILPEALKLLPLYTLALIKSKGLRTDGRIDDRSFWINYVLSISTPLAIPFVYPRMVAIHDLNSKEGDQSLVPPVIPLSSEHVNDAGIYLLENGEDCLIYIGNSVDSDILQQLFSFSSVDEIPTQLEIVQERRSISRNTESCAEMAEEEVEKAHHSESESEKKTSMTPWEQHSGVISIPRYDYKAPTSLLHHSLSGFLITCTIKREKSATKEAISILQKYLGSCASGNSGNLEKSDDNADAKKRKICPNDDDLDGESKAASNNSENTGGELSIGTCLSPVSSDPNLDRAHVLSLVKLIRSGLLLFTFPTNTTVDTVRIVSNIMESLESGISKSPLKELHQALDSPDPNRLLPQAIKCTGWCHRIFPIQATCSLNEKELQTVVSKLVLQFMNDKQQHEVARPVKGEVFPWRAILKIKVPRKVALLTWTAAHVGYNRRGIEETEMKIRKDTSNGSDAFALLDRNKCFGIVAAAVKNAVSDSVVDLKAPEFSVLVELLPLSRVPNGSLVVAVSVLPQNLTNTKPRLCIKPLNPCPIPSSPSSSPPNISAPTSPPAIAPIPRTMNPTPETMSLVGLVGK</sequence>
<dbReference type="GO" id="GO:0070971">
    <property type="term" value="C:endoplasmic reticulum exit site"/>
    <property type="evidence" value="ECO:0007669"/>
    <property type="project" value="TreeGrafter"/>
</dbReference>